<proteinExistence type="predicted"/>
<dbReference type="EMBL" id="JASBNA010000011">
    <property type="protein sequence ID" value="KAK7688086.1"/>
    <property type="molecule type" value="Genomic_DNA"/>
</dbReference>
<evidence type="ECO:0000313" key="2">
    <source>
        <dbReference type="Proteomes" id="UP001385951"/>
    </source>
</evidence>
<dbReference type="AlphaFoldDB" id="A0AAW0G449"/>
<evidence type="ECO:0000313" key="1">
    <source>
        <dbReference type="EMBL" id="KAK7688086.1"/>
    </source>
</evidence>
<keyword evidence="2" id="KW-1185">Reference proteome</keyword>
<accession>A0AAW0G449</accession>
<comment type="caution">
    <text evidence="1">The sequence shown here is derived from an EMBL/GenBank/DDBJ whole genome shotgun (WGS) entry which is preliminary data.</text>
</comment>
<sequence length="435" mass="50077">MPPPTDQRHLPNEITDHIIDHLWDDKLTLAICTHVSKNWLPSVRLHLFRSLVWEDRLEDGKAYGFKDLVKSLESCPAIGSCVENLALVRGADPYRLPEQHPWLCEITLRWIMTKLPRLRSMKLDSVYLGDGDIDPYHDICFRAPPTSELPRLKLDSLELIGVGNPEGDLKRIYGFFHVFESIGRLSIDTLEWNSGCNHEDEAILKGLSYRSPIPSLQISSLAVHNEHWLANLLDHLLPMIQVESVEMLEFMCHDWDDLDAASDLANKIGSNLKALTFNPTEAIWEKVNNEDDEDDIHHPLPQGEWRRLFFEKCSSLQQIKVVLDLVNQSHYRGAIDPHLICYALDIFSECPPTIVHATLRLNFDGVSPEPAFQCIDWPRFRTVLQAWKGLRRVTIYIYHKQGSLIRDRELKLLLEMELKVVNDGLEIIITDNVHD</sequence>
<gene>
    <name evidence="1" type="ORF">QCA50_008456</name>
</gene>
<evidence type="ECO:0008006" key="3">
    <source>
        <dbReference type="Google" id="ProtNLM"/>
    </source>
</evidence>
<reference evidence="1 2" key="1">
    <citation type="submission" date="2022-09" db="EMBL/GenBank/DDBJ databases">
        <authorList>
            <person name="Palmer J.M."/>
        </authorList>
    </citation>
    <scope>NUCLEOTIDE SEQUENCE [LARGE SCALE GENOMIC DNA]</scope>
    <source>
        <strain evidence="1 2">DSM 7382</strain>
    </source>
</reference>
<organism evidence="1 2">
    <name type="scientific">Cerrena zonata</name>
    <dbReference type="NCBI Taxonomy" id="2478898"/>
    <lineage>
        <taxon>Eukaryota</taxon>
        <taxon>Fungi</taxon>
        <taxon>Dikarya</taxon>
        <taxon>Basidiomycota</taxon>
        <taxon>Agaricomycotina</taxon>
        <taxon>Agaricomycetes</taxon>
        <taxon>Polyporales</taxon>
        <taxon>Cerrenaceae</taxon>
        <taxon>Cerrena</taxon>
    </lineage>
</organism>
<protein>
    <recommendedName>
        <fullName evidence="3">F-box domain-containing protein</fullName>
    </recommendedName>
</protein>
<name>A0AAW0G449_9APHY</name>
<dbReference type="Proteomes" id="UP001385951">
    <property type="component" value="Unassembled WGS sequence"/>
</dbReference>